<dbReference type="GO" id="GO:0071111">
    <property type="term" value="F:cyclic-guanylate-specific phosphodiesterase activity"/>
    <property type="evidence" value="ECO:0007669"/>
    <property type="project" value="InterPro"/>
</dbReference>
<dbReference type="Gene3D" id="3.30.450.40">
    <property type="match status" value="1"/>
</dbReference>
<feature type="domain" description="EAL" evidence="2">
    <location>
        <begin position="172"/>
        <end position="413"/>
    </location>
</feature>
<dbReference type="PANTHER" id="PTHR33121">
    <property type="entry name" value="CYCLIC DI-GMP PHOSPHODIESTERASE PDEF"/>
    <property type="match status" value="1"/>
</dbReference>
<keyword evidence="4" id="KW-1185">Reference proteome</keyword>
<dbReference type="Pfam" id="PF00563">
    <property type="entry name" value="EAL"/>
    <property type="match status" value="1"/>
</dbReference>
<dbReference type="AlphaFoldDB" id="A0A7K1FNL1"/>
<dbReference type="SMART" id="SM00065">
    <property type="entry name" value="GAF"/>
    <property type="match status" value="1"/>
</dbReference>
<gene>
    <name evidence="3" type="ORF">GIS00_12765</name>
</gene>
<dbReference type="InterPro" id="IPR003018">
    <property type="entry name" value="GAF"/>
</dbReference>
<dbReference type="PANTHER" id="PTHR33121:SF76">
    <property type="entry name" value="SIGNALING PROTEIN"/>
    <property type="match status" value="1"/>
</dbReference>
<dbReference type="Gene3D" id="3.20.20.450">
    <property type="entry name" value="EAL domain"/>
    <property type="match status" value="1"/>
</dbReference>
<dbReference type="SUPFAM" id="SSF55781">
    <property type="entry name" value="GAF domain-like"/>
    <property type="match status" value="1"/>
</dbReference>
<accession>A0A7K1FNL1</accession>
<evidence type="ECO:0000313" key="4">
    <source>
        <dbReference type="Proteomes" id="UP000460221"/>
    </source>
</evidence>
<evidence type="ECO:0000256" key="1">
    <source>
        <dbReference type="SAM" id="MobiDB-lite"/>
    </source>
</evidence>
<dbReference type="CDD" id="cd01948">
    <property type="entry name" value="EAL"/>
    <property type="match status" value="1"/>
</dbReference>
<dbReference type="EMBL" id="WLYK01000005">
    <property type="protein sequence ID" value="MTD14813.1"/>
    <property type="molecule type" value="Genomic_DNA"/>
</dbReference>
<dbReference type="SUPFAM" id="SSF141868">
    <property type="entry name" value="EAL domain-like"/>
    <property type="match status" value="1"/>
</dbReference>
<dbReference type="InterPro" id="IPR035919">
    <property type="entry name" value="EAL_sf"/>
</dbReference>
<dbReference type="InterPro" id="IPR001633">
    <property type="entry name" value="EAL_dom"/>
</dbReference>
<organism evidence="3 4">
    <name type="scientific">Nakamurella alba</name>
    <dbReference type="NCBI Taxonomy" id="2665158"/>
    <lineage>
        <taxon>Bacteria</taxon>
        <taxon>Bacillati</taxon>
        <taxon>Actinomycetota</taxon>
        <taxon>Actinomycetes</taxon>
        <taxon>Nakamurellales</taxon>
        <taxon>Nakamurellaceae</taxon>
        <taxon>Nakamurella</taxon>
    </lineage>
</organism>
<dbReference type="InterPro" id="IPR050706">
    <property type="entry name" value="Cyclic-di-GMP_PDE-like"/>
</dbReference>
<comment type="caution">
    <text evidence="3">The sequence shown here is derived from an EMBL/GenBank/DDBJ whole genome shotgun (WGS) entry which is preliminary data.</text>
</comment>
<evidence type="ECO:0000259" key="2">
    <source>
        <dbReference type="PROSITE" id="PS50883"/>
    </source>
</evidence>
<sequence>MGSMSPAAVGPSDLAPAADPLVLARHTTEQVLRLARERLGMALAYVSHLTDEEQIVDQVDGDWAASGIRPGASVPLADSYCAHVVSGDLPALVPDAPANPVAAGLPSTAAIGIGSYATTLLRSRDGEIYGTLCCLDPQPHPELGRRDLEILSLLGDLLADAIESELTERRRETELRRKVRGVIDGGGPHMVFQPLFNVDGPAVVGYEALARFPGDFPGPAEWFHAARSCGLGVDLEIAALTRAREALADLPDGLDLAINMSADAICSGDLTGLLDPAQASRIIIEITEHEEIVDYQRLQLRIAELRATGIRFAVDDAGAGYAGMRQLVELAPDIIKMDYHITHGMDRDPARLAVATALATFARTTGAHLLAEGVETAAEFETAVALGIGLAQGYYLGRPARMPDPVTRDDAADLPVAPGTTGPQAAGVTVSVD</sequence>
<dbReference type="SMART" id="SM00052">
    <property type="entry name" value="EAL"/>
    <property type="match status" value="1"/>
</dbReference>
<dbReference type="PROSITE" id="PS50883">
    <property type="entry name" value="EAL"/>
    <property type="match status" value="1"/>
</dbReference>
<reference evidence="3 4" key="1">
    <citation type="submission" date="2019-11" db="EMBL/GenBank/DDBJ databases">
        <authorList>
            <person name="Jiang L.-Q."/>
        </authorList>
    </citation>
    <scope>NUCLEOTIDE SEQUENCE [LARGE SCALE GENOMIC DNA]</scope>
    <source>
        <strain evidence="3 4">YIM 132087</strain>
    </source>
</reference>
<dbReference type="InterPro" id="IPR029016">
    <property type="entry name" value="GAF-like_dom_sf"/>
</dbReference>
<feature type="region of interest" description="Disordered" evidence="1">
    <location>
        <begin position="406"/>
        <end position="433"/>
    </location>
</feature>
<protein>
    <submittedName>
        <fullName evidence="3">EAL domain-containing protein</fullName>
    </submittedName>
</protein>
<name>A0A7K1FNL1_9ACTN</name>
<evidence type="ECO:0000313" key="3">
    <source>
        <dbReference type="EMBL" id="MTD14813.1"/>
    </source>
</evidence>
<dbReference type="Proteomes" id="UP000460221">
    <property type="component" value="Unassembled WGS sequence"/>
</dbReference>
<dbReference type="Pfam" id="PF13185">
    <property type="entry name" value="GAF_2"/>
    <property type="match status" value="1"/>
</dbReference>
<proteinExistence type="predicted"/>